<reference evidence="1 2" key="1">
    <citation type="journal article" date="2018" name="Genome Announc.">
        <title>Genome Sequence of Geothermobacter sp. HR-1 Iron Reducer from the Loihi Seamount.</title>
        <authorList>
            <person name="Smith H."/>
            <person name="Abuyen K."/>
            <person name="Tremblay J."/>
            <person name="Savalia P."/>
            <person name="Perez-Rodriguez I."/>
            <person name="Emerson D."/>
            <person name="Tully B."/>
            <person name="Amend J."/>
        </authorList>
    </citation>
    <scope>NUCLEOTIDE SEQUENCE [LARGE SCALE GENOMIC DNA]</scope>
    <source>
        <strain evidence="1 2">HR-1</strain>
    </source>
</reference>
<dbReference type="EMBL" id="PPFX01000003">
    <property type="protein sequence ID" value="PNU21376.1"/>
    <property type="molecule type" value="Genomic_DNA"/>
</dbReference>
<protein>
    <submittedName>
        <fullName evidence="1">DUF4197 domain-containing protein</fullName>
    </submittedName>
</protein>
<comment type="caution">
    <text evidence="1">The sequence shown here is derived from an EMBL/GenBank/DDBJ whole genome shotgun (WGS) entry which is preliminary data.</text>
</comment>
<dbReference type="Pfam" id="PF13852">
    <property type="entry name" value="DUF4197"/>
    <property type="match status" value="1"/>
</dbReference>
<dbReference type="RefSeq" id="WP_103114147.1">
    <property type="nucleotide sequence ID" value="NZ_PPFX01000003.1"/>
</dbReference>
<evidence type="ECO:0000313" key="1">
    <source>
        <dbReference type="EMBL" id="PNU21376.1"/>
    </source>
</evidence>
<dbReference type="OrthoDB" id="9789685at2"/>
<name>A0A2K2HDL2_9BACT</name>
<evidence type="ECO:0000313" key="2">
    <source>
        <dbReference type="Proteomes" id="UP000236340"/>
    </source>
</evidence>
<sequence length="248" mass="26825">MPTTNMLPCLLLAVSIIFNPGNLRAGWWENGQKLLENVTAPQGKPALTEAEIGSGLKEALRIGSKRVVDQLGAADGFNGDEAIHIPLPPELEKVDSALTVIGMGRMTEDLELQLNRAAEAATPKAKALFSQAIREMTIDDVMAIYNGPEDAATRYFKGKMSAPLAEEMRPVVADSLAEVGAIRSYDSALGEYRNLPFVPDIHADLTGWVVEKGLDGIFYYLAKEEAAIRADPARRTTELLQKVFGGGN</sequence>
<dbReference type="AlphaFoldDB" id="A0A2K2HDL2"/>
<gene>
    <name evidence="1" type="ORF">C2E25_02130</name>
</gene>
<dbReference type="Proteomes" id="UP000236340">
    <property type="component" value="Unassembled WGS sequence"/>
</dbReference>
<dbReference type="InterPro" id="IPR025245">
    <property type="entry name" value="DUF4197"/>
</dbReference>
<organism evidence="1 2">
    <name type="scientific">Geothermobacter hydrogeniphilus</name>
    <dbReference type="NCBI Taxonomy" id="1969733"/>
    <lineage>
        <taxon>Bacteria</taxon>
        <taxon>Pseudomonadati</taxon>
        <taxon>Thermodesulfobacteriota</taxon>
        <taxon>Desulfuromonadia</taxon>
        <taxon>Desulfuromonadales</taxon>
        <taxon>Geothermobacteraceae</taxon>
        <taxon>Geothermobacter</taxon>
    </lineage>
</organism>
<proteinExistence type="predicted"/>
<accession>A0A2K2HDL2</accession>